<feature type="compositionally biased region" description="Basic and acidic residues" evidence="1">
    <location>
        <begin position="14"/>
        <end position="24"/>
    </location>
</feature>
<dbReference type="EMBL" id="BAABGT010000097">
    <property type="protein sequence ID" value="GAA4556256.1"/>
    <property type="molecule type" value="Genomic_DNA"/>
</dbReference>
<gene>
    <name evidence="2" type="ORF">GCM10023175_57990</name>
</gene>
<comment type="caution">
    <text evidence="2">The sequence shown here is derived from an EMBL/GenBank/DDBJ whole genome shotgun (WGS) entry which is preliminary data.</text>
</comment>
<feature type="region of interest" description="Disordered" evidence="1">
    <location>
        <begin position="1"/>
        <end position="190"/>
    </location>
</feature>
<sequence length="190" mass="19763">MGQLVRVSDGAEETDARLGADRTDLSIPEVVNPTVRTSASARRSATASVASGESTDARPTVSAPSRRPSEGDTRPTRGPRSERTTRAGSTTLDPDSVATVSATAREAPLLHLTDHPTGAPATLDTARAGGTPRDPAPSDADPALVRPLGSATGPWSRVARSPPKGEAPHERRSGQSGDEPTTPRRAPWRP</sequence>
<evidence type="ECO:0000256" key="1">
    <source>
        <dbReference type="SAM" id="MobiDB-lite"/>
    </source>
</evidence>
<feature type="compositionally biased region" description="Basic and acidic residues" evidence="1">
    <location>
        <begin position="67"/>
        <end position="85"/>
    </location>
</feature>
<feature type="compositionally biased region" description="Low complexity" evidence="1">
    <location>
        <begin position="34"/>
        <end position="51"/>
    </location>
</feature>
<organism evidence="2 3">
    <name type="scientific">Pseudonocardia xishanensis</name>
    <dbReference type="NCBI Taxonomy" id="630995"/>
    <lineage>
        <taxon>Bacteria</taxon>
        <taxon>Bacillati</taxon>
        <taxon>Actinomycetota</taxon>
        <taxon>Actinomycetes</taxon>
        <taxon>Pseudonocardiales</taxon>
        <taxon>Pseudonocardiaceae</taxon>
        <taxon>Pseudonocardia</taxon>
    </lineage>
</organism>
<dbReference type="Proteomes" id="UP001501598">
    <property type="component" value="Unassembled WGS sequence"/>
</dbReference>
<accession>A0ABP8RZX0</accession>
<name>A0ABP8RZX0_9PSEU</name>
<feature type="compositionally biased region" description="Polar residues" evidence="1">
    <location>
        <begin position="86"/>
        <end position="102"/>
    </location>
</feature>
<keyword evidence="3" id="KW-1185">Reference proteome</keyword>
<evidence type="ECO:0000313" key="3">
    <source>
        <dbReference type="Proteomes" id="UP001501598"/>
    </source>
</evidence>
<reference evidence="3" key="1">
    <citation type="journal article" date="2019" name="Int. J. Syst. Evol. Microbiol.">
        <title>The Global Catalogue of Microorganisms (GCM) 10K type strain sequencing project: providing services to taxonomists for standard genome sequencing and annotation.</title>
        <authorList>
            <consortium name="The Broad Institute Genomics Platform"/>
            <consortium name="The Broad Institute Genome Sequencing Center for Infectious Disease"/>
            <person name="Wu L."/>
            <person name="Ma J."/>
        </authorList>
    </citation>
    <scope>NUCLEOTIDE SEQUENCE [LARGE SCALE GENOMIC DNA]</scope>
    <source>
        <strain evidence="3">JCM 17906</strain>
    </source>
</reference>
<protein>
    <submittedName>
        <fullName evidence="2">Uncharacterized protein</fullName>
    </submittedName>
</protein>
<proteinExistence type="predicted"/>
<evidence type="ECO:0000313" key="2">
    <source>
        <dbReference type="EMBL" id="GAA4556256.1"/>
    </source>
</evidence>